<protein>
    <recommendedName>
        <fullName evidence="1">Phytocyanin domain-containing protein</fullName>
    </recommendedName>
</protein>
<dbReference type="CDD" id="cd04216">
    <property type="entry name" value="Phytocyanin"/>
    <property type="match status" value="1"/>
</dbReference>
<feature type="domain" description="Phytocyanin" evidence="1">
    <location>
        <begin position="33"/>
        <end position="132"/>
    </location>
</feature>
<dbReference type="SUPFAM" id="SSF49503">
    <property type="entry name" value="Cupredoxins"/>
    <property type="match status" value="1"/>
</dbReference>
<name>A0AA41VTI4_PAPNU</name>
<dbReference type="EMBL" id="JAJJMA010290369">
    <property type="protein sequence ID" value="MCL7047186.1"/>
    <property type="molecule type" value="Genomic_DNA"/>
</dbReference>
<evidence type="ECO:0000313" key="3">
    <source>
        <dbReference type="Proteomes" id="UP001177140"/>
    </source>
</evidence>
<dbReference type="PROSITE" id="PS51485">
    <property type="entry name" value="PHYTOCYANIN"/>
    <property type="match status" value="1"/>
</dbReference>
<comment type="caution">
    <text evidence="2">The sequence shown here is derived from an EMBL/GenBank/DDBJ whole genome shotgun (WGS) entry which is preliminary data.</text>
</comment>
<reference evidence="2" key="1">
    <citation type="submission" date="2022-03" db="EMBL/GenBank/DDBJ databases">
        <title>A functionally conserved STORR gene fusion in Papaver species that diverged 16.8 million years ago.</title>
        <authorList>
            <person name="Catania T."/>
        </authorList>
    </citation>
    <scope>NUCLEOTIDE SEQUENCE</scope>
    <source>
        <strain evidence="2">S-191538</strain>
    </source>
</reference>
<dbReference type="AlphaFoldDB" id="A0AA41VTI4"/>
<dbReference type="PANTHER" id="PTHR33021:SF193">
    <property type="entry name" value="OS06G0218600 PROTEIN"/>
    <property type="match status" value="1"/>
</dbReference>
<dbReference type="InterPro" id="IPR039391">
    <property type="entry name" value="Phytocyanin-like"/>
</dbReference>
<dbReference type="InterPro" id="IPR008972">
    <property type="entry name" value="Cupredoxin"/>
</dbReference>
<gene>
    <name evidence="2" type="ORF">MKW94_030782</name>
</gene>
<dbReference type="GO" id="GO:0009055">
    <property type="term" value="F:electron transfer activity"/>
    <property type="evidence" value="ECO:0007669"/>
    <property type="project" value="InterPro"/>
</dbReference>
<dbReference type="Proteomes" id="UP001177140">
    <property type="component" value="Unassembled WGS sequence"/>
</dbReference>
<organism evidence="2 3">
    <name type="scientific">Papaver nudicaule</name>
    <name type="common">Iceland poppy</name>
    <dbReference type="NCBI Taxonomy" id="74823"/>
    <lineage>
        <taxon>Eukaryota</taxon>
        <taxon>Viridiplantae</taxon>
        <taxon>Streptophyta</taxon>
        <taxon>Embryophyta</taxon>
        <taxon>Tracheophyta</taxon>
        <taxon>Spermatophyta</taxon>
        <taxon>Magnoliopsida</taxon>
        <taxon>Ranunculales</taxon>
        <taxon>Papaveraceae</taxon>
        <taxon>Papaveroideae</taxon>
        <taxon>Papaver</taxon>
    </lineage>
</organism>
<sequence>MSALRTPLVSKFLLISLILVGLSSISIVKAAKSFYIIGDTGTWGFLEQYSAWAFKKPFVAGDVVVFRYPATVHNTVRVSVSGYDSCVATEAESKKALWTGDDRYSLKKGYNYFICGIGGHCNAGMKIKIFAK</sequence>
<dbReference type="GO" id="GO:0005886">
    <property type="term" value="C:plasma membrane"/>
    <property type="evidence" value="ECO:0007669"/>
    <property type="project" value="TreeGrafter"/>
</dbReference>
<evidence type="ECO:0000313" key="2">
    <source>
        <dbReference type="EMBL" id="MCL7047186.1"/>
    </source>
</evidence>
<dbReference type="Gene3D" id="2.60.40.420">
    <property type="entry name" value="Cupredoxins - blue copper proteins"/>
    <property type="match status" value="1"/>
</dbReference>
<evidence type="ECO:0000259" key="1">
    <source>
        <dbReference type="PROSITE" id="PS51485"/>
    </source>
</evidence>
<dbReference type="InterPro" id="IPR003245">
    <property type="entry name" value="Phytocyanin_dom"/>
</dbReference>
<dbReference type="PANTHER" id="PTHR33021">
    <property type="entry name" value="BLUE COPPER PROTEIN"/>
    <property type="match status" value="1"/>
</dbReference>
<proteinExistence type="predicted"/>
<keyword evidence="3" id="KW-1185">Reference proteome</keyword>
<accession>A0AA41VTI4</accession>
<dbReference type="Pfam" id="PF02298">
    <property type="entry name" value="Cu_bind_like"/>
    <property type="match status" value="1"/>
</dbReference>